<dbReference type="SUPFAM" id="SSF47384">
    <property type="entry name" value="Homodimeric domain of signal transducing histidine kinase"/>
    <property type="match status" value="1"/>
</dbReference>
<organism evidence="8 9">
    <name type="scientific">Drouetiella hepatica Uher 2000/2452</name>
    <dbReference type="NCBI Taxonomy" id="904376"/>
    <lineage>
        <taxon>Bacteria</taxon>
        <taxon>Bacillati</taxon>
        <taxon>Cyanobacteriota</taxon>
        <taxon>Cyanophyceae</taxon>
        <taxon>Oculatellales</taxon>
        <taxon>Oculatellaceae</taxon>
        <taxon>Drouetiella</taxon>
    </lineage>
</organism>
<dbReference type="Gene3D" id="3.30.565.10">
    <property type="entry name" value="Histidine kinase-like ATPase, C-terminal domain"/>
    <property type="match status" value="1"/>
</dbReference>
<dbReference type="GO" id="GO:0000155">
    <property type="term" value="F:phosphorelay sensor kinase activity"/>
    <property type="evidence" value="ECO:0007669"/>
    <property type="project" value="InterPro"/>
</dbReference>
<evidence type="ECO:0000259" key="7">
    <source>
        <dbReference type="PROSITE" id="PS50109"/>
    </source>
</evidence>
<dbReference type="AlphaFoldDB" id="A0A951QET9"/>
<evidence type="ECO:0000256" key="5">
    <source>
        <dbReference type="ARBA" id="ARBA00023012"/>
    </source>
</evidence>
<keyword evidence="4 8" id="KW-0808">Transferase</keyword>
<comment type="caution">
    <text evidence="8">The sequence shown here is derived from an EMBL/GenBank/DDBJ whole genome shotgun (WGS) entry which is preliminary data.</text>
</comment>
<dbReference type="EMBL" id="JAHHHD010000041">
    <property type="protein sequence ID" value="MBW4661607.1"/>
    <property type="molecule type" value="Genomic_DNA"/>
</dbReference>
<reference evidence="8" key="1">
    <citation type="submission" date="2021-05" db="EMBL/GenBank/DDBJ databases">
        <authorList>
            <person name="Pietrasiak N."/>
            <person name="Ward R."/>
            <person name="Stajich J.E."/>
            <person name="Kurbessoian T."/>
        </authorList>
    </citation>
    <scope>NUCLEOTIDE SEQUENCE</scope>
    <source>
        <strain evidence="8">UHER 2000/2452</strain>
    </source>
</reference>
<dbReference type="PANTHER" id="PTHR43065:SF50">
    <property type="entry name" value="HISTIDINE KINASE"/>
    <property type="match status" value="1"/>
</dbReference>
<evidence type="ECO:0000313" key="9">
    <source>
        <dbReference type="Proteomes" id="UP000757435"/>
    </source>
</evidence>
<dbReference type="InterPro" id="IPR004358">
    <property type="entry name" value="Sig_transdc_His_kin-like_C"/>
</dbReference>
<accession>A0A951QET9</accession>
<dbReference type="EC" id="2.7.13.3" evidence="2"/>
<dbReference type="InterPro" id="IPR036890">
    <property type="entry name" value="HATPase_C_sf"/>
</dbReference>
<proteinExistence type="predicted"/>
<gene>
    <name evidence="8" type="ORF">KME15_23305</name>
</gene>
<dbReference type="InterPro" id="IPR036097">
    <property type="entry name" value="HisK_dim/P_sf"/>
</dbReference>
<dbReference type="SUPFAM" id="SSF55874">
    <property type="entry name" value="ATPase domain of HSP90 chaperone/DNA topoisomerase II/histidine kinase"/>
    <property type="match status" value="1"/>
</dbReference>
<dbReference type="CDD" id="cd00082">
    <property type="entry name" value="HisKA"/>
    <property type="match status" value="1"/>
</dbReference>
<dbReference type="PANTHER" id="PTHR43065">
    <property type="entry name" value="SENSOR HISTIDINE KINASE"/>
    <property type="match status" value="1"/>
</dbReference>
<dbReference type="InterPro" id="IPR005467">
    <property type="entry name" value="His_kinase_dom"/>
</dbReference>
<dbReference type="Pfam" id="PF02518">
    <property type="entry name" value="HATPase_c"/>
    <property type="match status" value="1"/>
</dbReference>
<keyword evidence="6" id="KW-0175">Coiled coil</keyword>
<dbReference type="SMART" id="SM00387">
    <property type="entry name" value="HATPase_c"/>
    <property type="match status" value="1"/>
</dbReference>
<keyword evidence="3" id="KW-0597">Phosphoprotein</keyword>
<keyword evidence="5" id="KW-0902">Two-component regulatory system</keyword>
<dbReference type="PRINTS" id="PR00344">
    <property type="entry name" value="BCTRLSENSOR"/>
</dbReference>
<dbReference type="Gene3D" id="1.10.287.130">
    <property type="match status" value="1"/>
</dbReference>
<evidence type="ECO:0000256" key="1">
    <source>
        <dbReference type="ARBA" id="ARBA00000085"/>
    </source>
</evidence>
<dbReference type="PROSITE" id="PS50109">
    <property type="entry name" value="HIS_KIN"/>
    <property type="match status" value="1"/>
</dbReference>
<evidence type="ECO:0000313" key="8">
    <source>
        <dbReference type="EMBL" id="MBW4661607.1"/>
    </source>
</evidence>
<reference evidence="8" key="2">
    <citation type="journal article" date="2022" name="Microbiol. Resour. Announc.">
        <title>Metagenome Sequencing to Explore Phylogenomics of Terrestrial Cyanobacteria.</title>
        <authorList>
            <person name="Ward R.D."/>
            <person name="Stajich J.E."/>
            <person name="Johansen J.R."/>
            <person name="Huntemann M."/>
            <person name="Clum A."/>
            <person name="Foster B."/>
            <person name="Foster B."/>
            <person name="Roux S."/>
            <person name="Palaniappan K."/>
            <person name="Varghese N."/>
            <person name="Mukherjee S."/>
            <person name="Reddy T.B.K."/>
            <person name="Daum C."/>
            <person name="Copeland A."/>
            <person name="Chen I.A."/>
            <person name="Ivanova N.N."/>
            <person name="Kyrpides N.C."/>
            <person name="Shapiro N."/>
            <person name="Eloe-Fadrosh E.A."/>
            <person name="Pietrasiak N."/>
        </authorList>
    </citation>
    <scope>NUCLEOTIDE SEQUENCE</scope>
    <source>
        <strain evidence="8">UHER 2000/2452</strain>
    </source>
</reference>
<dbReference type="Proteomes" id="UP000757435">
    <property type="component" value="Unassembled WGS sequence"/>
</dbReference>
<keyword evidence="4 8" id="KW-0418">Kinase</keyword>
<evidence type="ECO:0000256" key="3">
    <source>
        <dbReference type="ARBA" id="ARBA00022553"/>
    </source>
</evidence>
<evidence type="ECO:0000256" key="6">
    <source>
        <dbReference type="SAM" id="Coils"/>
    </source>
</evidence>
<evidence type="ECO:0000256" key="4">
    <source>
        <dbReference type="ARBA" id="ARBA00022777"/>
    </source>
</evidence>
<dbReference type="InterPro" id="IPR003661">
    <property type="entry name" value="HisK_dim/P_dom"/>
</dbReference>
<feature type="coiled-coil region" evidence="6">
    <location>
        <begin position="19"/>
        <end position="102"/>
    </location>
</feature>
<evidence type="ECO:0000256" key="2">
    <source>
        <dbReference type="ARBA" id="ARBA00012438"/>
    </source>
</evidence>
<name>A0A951QET9_9CYAN</name>
<feature type="domain" description="Histidine kinase" evidence="7">
    <location>
        <begin position="111"/>
        <end position="379"/>
    </location>
</feature>
<sequence length="379" mass="41988">MNISPLNGRPGRNNSGREIECLQAKVALLEQLLATHEQETIEKSNRLEKAIADLQVHAQKLAESEQALRRSEAASTRQSQQLQKTLRELQHAQAHLVQTEKMSSLGQMVAGIAHEINNPVNFIHGNIPPAERYIEDLLLLLNLYQRHYPLPSSEIENMIAAIDLEFLRQDLPCLLQSLQLGADRIRQIVLSLRNFSRLDEAEKKPVNLHDGIDSTLLILQSRLKGKSHGKSQGSAIQVIKEYGILPPVECYAGQLNQVFMNILSNAIEALEDATATSVCDSPTITITTSLEQATDNINKGNINSPTAVLIRICDNGAGIRESVLEHLFEPFFTTKPIGKGTGLGLYISYQIVVDKHHGSLKCISALTQGTEFQIRIPLH</sequence>
<dbReference type="InterPro" id="IPR003594">
    <property type="entry name" value="HATPase_dom"/>
</dbReference>
<comment type="catalytic activity">
    <reaction evidence="1">
        <text>ATP + protein L-histidine = ADP + protein N-phospho-L-histidine.</text>
        <dbReference type="EC" id="2.7.13.3"/>
    </reaction>
</comment>
<protein>
    <recommendedName>
        <fullName evidence="2">histidine kinase</fullName>
        <ecNumber evidence="2">2.7.13.3</ecNumber>
    </recommendedName>
</protein>